<dbReference type="EMBL" id="SSGD01000155">
    <property type="protein sequence ID" value="TXI50728.1"/>
    <property type="molecule type" value="Genomic_DNA"/>
</dbReference>
<protein>
    <submittedName>
        <fullName evidence="2">SDR family oxidoreductase</fullName>
    </submittedName>
</protein>
<accession>A0A5C7XMZ0</accession>
<dbReference type="Gene3D" id="3.40.50.720">
    <property type="entry name" value="NAD(P)-binding Rossmann-like Domain"/>
    <property type="match status" value="1"/>
</dbReference>
<name>A0A5C7XMZ0_9MYCO</name>
<evidence type="ECO:0000313" key="3">
    <source>
        <dbReference type="Proteomes" id="UP000321797"/>
    </source>
</evidence>
<dbReference type="PRINTS" id="PR00080">
    <property type="entry name" value="SDRFAMILY"/>
</dbReference>
<comment type="similarity">
    <text evidence="1">Belongs to the short-chain dehydrogenases/reductases (SDR) family.</text>
</comment>
<dbReference type="InterPro" id="IPR002347">
    <property type="entry name" value="SDR_fam"/>
</dbReference>
<proteinExistence type="inferred from homology"/>
<dbReference type="PRINTS" id="PR00081">
    <property type="entry name" value="GDHRDH"/>
</dbReference>
<dbReference type="InterPro" id="IPR036291">
    <property type="entry name" value="NAD(P)-bd_dom_sf"/>
</dbReference>
<dbReference type="PANTHER" id="PTHR42760">
    <property type="entry name" value="SHORT-CHAIN DEHYDROGENASES/REDUCTASES FAMILY MEMBER"/>
    <property type="match status" value="1"/>
</dbReference>
<sequence length="304" mass="31521">MWGEVHALDHYDHARESAVRELVVAQPCRTSSSQGLHLEPAGAAYCNNSARASDVPAQGNLSRKRIRLIHAQPVAVISGASQGIGAGLVTGYRKLGYAVVANSRNISPSADPLVFAIPGDIGQPGVGQRVVDAALERFGRVDTVVNNAGIFIAKPFIEYTDADYDAVTGVNLRGFFELSRAAVSAMLARGEGGHLVTISTSLVDHPNSAVPSALASLTKGGLNAATRALAVEYAGSGIRSNAVALGIIRTPMHDPASLGALAAMHPLGRLGEVDEVVDAVLYLEGAHFVTGEILHVDGGQSAGH</sequence>
<organism evidence="2 3">
    <name type="scientific">Mycolicibacter arupensis</name>
    <dbReference type="NCBI Taxonomy" id="342002"/>
    <lineage>
        <taxon>Bacteria</taxon>
        <taxon>Bacillati</taxon>
        <taxon>Actinomycetota</taxon>
        <taxon>Actinomycetes</taxon>
        <taxon>Mycobacteriales</taxon>
        <taxon>Mycobacteriaceae</taxon>
        <taxon>Mycolicibacter</taxon>
    </lineage>
</organism>
<dbReference type="OrthoDB" id="9787298at2"/>
<dbReference type="SUPFAM" id="SSF51735">
    <property type="entry name" value="NAD(P)-binding Rossmann-fold domains"/>
    <property type="match status" value="1"/>
</dbReference>
<evidence type="ECO:0000256" key="1">
    <source>
        <dbReference type="ARBA" id="ARBA00006484"/>
    </source>
</evidence>
<reference evidence="2 3" key="1">
    <citation type="submission" date="2018-09" db="EMBL/GenBank/DDBJ databases">
        <title>Metagenome Assembled Genomes from an Advanced Water Purification Facility.</title>
        <authorList>
            <person name="Stamps B.W."/>
            <person name="Spear J.R."/>
        </authorList>
    </citation>
    <scope>NUCLEOTIDE SEQUENCE [LARGE SCALE GENOMIC DNA]</scope>
    <source>
        <strain evidence="2">Bin_29_2</strain>
    </source>
</reference>
<gene>
    <name evidence="2" type="ORF">E6Q54_21110</name>
</gene>
<dbReference type="PANTHER" id="PTHR42760:SF135">
    <property type="entry name" value="BLL7886 PROTEIN"/>
    <property type="match status" value="1"/>
</dbReference>
<dbReference type="Proteomes" id="UP000321797">
    <property type="component" value="Unassembled WGS sequence"/>
</dbReference>
<dbReference type="Pfam" id="PF13561">
    <property type="entry name" value="adh_short_C2"/>
    <property type="match status" value="1"/>
</dbReference>
<comment type="caution">
    <text evidence="2">The sequence shown here is derived from an EMBL/GenBank/DDBJ whole genome shotgun (WGS) entry which is preliminary data.</text>
</comment>
<dbReference type="CDD" id="cd05233">
    <property type="entry name" value="SDR_c"/>
    <property type="match status" value="1"/>
</dbReference>
<evidence type="ECO:0000313" key="2">
    <source>
        <dbReference type="EMBL" id="TXI50728.1"/>
    </source>
</evidence>
<dbReference type="AlphaFoldDB" id="A0A5C7XMZ0"/>
<dbReference type="GO" id="GO:0016616">
    <property type="term" value="F:oxidoreductase activity, acting on the CH-OH group of donors, NAD or NADP as acceptor"/>
    <property type="evidence" value="ECO:0007669"/>
    <property type="project" value="TreeGrafter"/>
</dbReference>
<dbReference type="GO" id="GO:0030497">
    <property type="term" value="P:fatty acid elongation"/>
    <property type="evidence" value="ECO:0007669"/>
    <property type="project" value="TreeGrafter"/>
</dbReference>